<dbReference type="EMBL" id="JAUUTY010000004">
    <property type="protein sequence ID" value="KAK1651094.1"/>
    <property type="molecule type" value="Genomic_DNA"/>
</dbReference>
<proteinExistence type="predicted"/>
<feature type="compositionally biased region" description="Low complexity" evidence="1">
    <location>
        <begin position="1"/>
        <end position="15"/>
    </location>
</feature>
<evidence type="ECO:0000313" key="2">
    <source>
        <dbReference type="EMBL" id="KAK1651094.1"/>
    </source>
</evidence>
<evidence type="ECO:0000313" key="3">
    <source>
        <dbReference type="Proteomes" id="UP001231189"/>
    </source>
</evidence>
<feature type="region of interest" description="Disordered" evidence="1">
    <location>
        <begin position="83"/>
        <end position="108"/>
    </location>
</feature>
<reference evidence="2" key="1">
    <citation type="submission" date="2023-07" db="EMBL/GenBank/DDBJ databases">
        <title>A chromosome-level genome assembly of Lolium multiflorum.</title>
        <authorList>
            <person name="Chen Y."/>
            <person name="Copetti D."/>
            <person name="Kolliker R."/>
            <person name="Studer B."/>
        </authorList>
    </citation>
    <scope>NUCLEOTIDE SEQUENCE</scope>
    <source>
        <strain evidence="2">02402/16</strain>
        <tissue evidence="2">Leaf</tissue>
    </source>
</reference>
<organism evidence="2 3">
    <name type="scientific">Lolium multiflorum</name>
    <name type="common">Italian ryegrass</name>
    <name type="synonym">Lolium perenne subsp. multiflorum</name>
    <dbReference type="NCBI Taxonomy" id="4521"/>
    <lineage>
        <taxon>Eukaryota</taxon>
        <taxon>Viridiplantae</taxon>
        <taxon>Streptophyta</taxon>
        <taxon>Embryophyta</taxon>
        <taxon>Tracheophyta</taxon>
        <taxon>Spermatophyta</taxon>
        <taxon>Magnoliopsida</taxon>
        <taxon>Liliopsida</taxon>
        <taxon>Poales</taxon>
        <taxon>Poaceae</taxon>
        <taxon>BOP clade</taxon>
        <taxon>Pooideae</taxon>
        <taxon>Poodae</taxon>
        <taxon>Poeae</taxon>
        <taxon>Poeae Chloroplast Group 2 (Poeae type)</taxon>
        <taxon>Loliodinae</taxon>
        <taxon>Loliinae</taxon>
        <taxon>Lolium</taxon>
    </lineage>
</organism>
<feature type="compositionally biased region" description="Basic and acidic residues" evidence="1">
    <location>
        <begin position="32"/>
        <end position="43"/>
    </location>
</feature>
<feature type="region of interest" description="Disordered" evidence="1">
    <location>
        <begin position="208"/>
        <end position="264"/>
    </location>
</feature>
<dbReference type="Proteomes" id="UP001231189">
    <property type="component" value="Unassembled WGS sequence"/>
</dbReference>
<evidence type="ECO:0000256" key="1">
    <source>
        <dbReference type="SAM" id="MobiDB-lite"/>
    </source>
</evidence>
<feature type="region of interest" description="Disordered" evidence="1">
    <location>
        <begin position="1"/>
        <end position="54"/>
    </location>
</feature>
<feature type="compositionally biased region" description="Basic and acidic residues" evidence="1">
    <location>
        <begin position="91"/>
        <end position="103"/>
    </location>
</feature>
<feature type="compositionally biased region" description="Basic and acidic residues" evidence="1">
    <location>
        <begin position="227"/>
        <end position="242"/>
    </location>
</feature>
<accession>A0AAD8WEE0</accession>
<sequence length="331" mass="38082">MSMASRKSSSLLPSWLRRRKYAPSPQEAPGTETRRPLEEEHKQLRAAAASRSCEPPDLREALAYETEKRQWIDEQKRLIAEAMQRAVGPDPRWDDNGGKDDRRKGRPAVIEELPAFEIKNRRWMAEHKRSIARASRLSAIEEAWRRRQVHPVPVVSTETAGDPAKRPCVTYADRFGPGSDAVFLKCVLDEKKSGGGVDRDIGRSWSERNDAHKRRQQSYLRNYCPFQKEEESVPEDEKRRTEPDDDAEIERSVPVLPANDDPGSVEAEFLMKSDIQQNPRGPRRRSEEYYARRREVLQSFKFVTDESEKAGVGVARPSPSATRNFWLLRTE</sequence>
<keyword evidence="3" id="KW-1185">Reference proteome</keyword>
<protein>
    <submittedName>
        <fullName evidence="2">Uncharacterized protein</fullName>
    </submittedName>
</protein>
<dbReference type="AlphaFoldDB" id="A0AAD8WEE0"/>
<name>A0AAD8WEE0_LOLMU</name>
<gene>
    <name evidence="2" type="ORF">QYE76_068899</name>
</gene>
<comment type="caution">
    <text evidence="2">The sequence shown here is derived from an EMBL/GenBank/DDBJ whole genome shotgun (WGS) entry which is preliminary data.</text>
</comment>